<dbReference type="SUPFAM" id="SSF52540">
    <property type="entry name" value="P-loop containing nucleoside triphosphate hydrolases"/>
    <property type="match status" value="1"/>
</dbReference>
<evidence type="ECO:0000313" key="5">
    <source>
        <dbReference type="EMBL" id="SPQ92947.1"/>
    </source>
</evidence>
<proteinExistence type="predicted"/>
<keyword evidence="6" id="KW-1185">Reference proteome</keyword>
<keyword evidence="5" id="KW-0496">Mitochondrion</keyword>
<reference evidence="5 7" key="2">
    <citation type="submission" date="2018-03" db="EMBL/GenBank/DDBJ databases">
        <authorList>
            <person name="Fogelqvist J."/>
        </authorList>
    </citation>
    <scope>NUCLEOTIDE SEQUENCE [LARGE SCALE GENOMIC DNA]</scope>
</reference>
<dbReference type="InterPro" id="IPR027417">
    <property type="entry name" value="P-loop_NTPase"/>
</dbReference>
<evidence type="ECO:0000313" key="7">
    <source>
        <dbReference type="Proteomes" id="UP000290189"/>
    </source>
</evidence>
<dbReference type="InterPro" id="IPR017871">
    <property type="entry name" value="ABC_transporter-like_CS"/>
</dbReference>
<evidence type="ECO:0000256" key="2">
    <source>
        <dbReference type="ARBA" id="ARBA00022840"/>
    </source>
</evidence>
<dbReference type="PANTHER" id="PTHR43119">
    <property type="entry name" value="ABC TRANSPORT PROTEIN ATP-BINDING COMPONENT-RELATED"/>
    <property type="match status" value="1"/>
</dbReference>
<dbReference type="SMART" id="SM00382">
    <property type="entry name" value="AAA"/>
    <property type="match status" value="1"/>
</dbReference>
<dbReference type="OrthoDB" id="6593433at2759"/>
<gene>
    <name evidence="4" type="ORF">PBRA_006991</name>
    <name evidence="5" type="ORF">PLBR_LOCUS162</name>
</gene>
<dbReference type="AlphaFoldDB" id="A0A0G4IUG3"/>
<dbReference type="OMA" id="PWQIRNK"/>
<keyword evidence="1" id="KW-0547">Nucleotide-binding</keyword>
<dbReference type="EMBL" id="CDSF01000088">
    <property type="protein sequence ID" value="CEO98877.1"/>
    <property type="molecule type" value="Genomic_DNA"/>
</dbReference>
<dbReference type="PROSITE" id="PS50893">
    <property type="entry name" value="ABC_TRANSPORTER_2"/>
    <property type="match status" value="1"/>
</dbReference>
<protein>
    <recommendedName>
        <fullName evidence="3">ABC transporter domain-containing protein</fullName>
    </recommendedName>
</protein>
<dbReference type="STRING" id="37360.A0A0G4IUG3"/>
<evidence type="ECO:0000313" key="4">
    <source>
        <dbReference type="EMBL" id="CEO98877.1"/>
    </source>
</evidence>
<organism evidence="4 6">
    <name type="scientific">Plasmodiophora brassicae</name>
    <name type="common">Clubroot disease agent</name>
    <dbReference type="NCBI Taxonomy" id="37360"/>
    <lineage>
        <taxon>Eukaryota</taxon>
        <taxon>Sar</taxon>
        <taxon>Rhizaria</taxon>
        <taxon>Endomyxa</taxon>
        <taxon>Phytomyxea</taxon>
        <taxon>Plasmodiophorida</taxon>
        <taxon>Plasmodiophoridae</taxon>
        <taxon>Plasmodiophora</taxon>
    </lineage>
</organism>
<accession>A0A0G4IUG3</accession>
<dbReference type="Proteomes" id="UP000039324">
    <property type="component" value="Unassembled WGS sequence"/>
</dbReference>
<evidence type="ECO:0000259" key="3">
    <source>
        <dbReference type="PROSITE" id="PS50893"/>
    </source>
</evidence>
<sequence>MTRFVVEQGAVNVGGKFAVDLTVGDGDIAQVYGRSGIGKSQLLRALANLRPLSSGRALLNGKTCHELGSVLWRSQVCYVAQKAPNMSGTPREFFHKIKSFRVREQHRLCAPSDDVVEAFCDQWYLNPACLDQPWAQLSGGESQRARLAIALSLRPPVLLLDECCSALDAAATAAVEASLNGQPECATIMVSHDVEQRARLGNIRVDLDALIAT</sequence>
<dbReference type="Proteomes" id="UP000290189">
    <property type="component" value="Unassembled WGS sequence"/>
</dbReference>
<dbReference type="PROSITE" id="PS00211">
    <property type="entry name" value="ABC_TRANSPORTER_1"/>
    <property type="match status" value="1"/>
</dbReference>
<dbReference type="GO" id="GO:0005524">
    <property type="term" value="F:ATP binding"/>
    <property type="evidence" value="ECO:0007669"/>
    <property type="project" value="UniProtKB-KW"/>
</dbReference>
<dbReference type="InterPro" id="IPR003593">
    <property type="entry name" value="AAA+_ATPase"/>
</dbReference>
<evidence type="ECO:0000313" key="6">
    <source>
        <dbReference type="Proteomes" id="UP000039324"/>
    </source>
</evidence>
<dbReference type="Gene3D" id="3.40.50.300">
    <property type="entry name" value="P-loop containing nucleotide triphosphate hydrolases"/>
    <property type="match status" value="1"/>
</dbReference>
<dbReference type="PANTHER" id="PTHR43119:SF1">
    <property type="entry name" value="ABC TRANSPORTER DOMAIN-CONTAINING PROTEIN"/>
    <property type="match status" value="1"/>
</dbReference>
<dbReference type="InterPro" id="IPR003439">
    <property type="entry name" value="ABC_transporter-like_ATP-bd"/>
</dbReference>
<keyword evidence="2" id="KW-0067">ATP-binding</keyword>
<feature type="domain" description="ABC transporter" evidence="3">
    <location>
        <begin position="1"/>
        <end position="212"/>
    </location>
</feature>
<dbReference type="GO" id="GO:0016887">
    <property type="term" value="F:ATP hydrolysis activity"/>
    <property type="evidence" value="ECO:0007669"/>
    <property type="project" value="InterPro"/>
</dbReference>
<dbReference type="EMBL" id="OVEO01000001">
    <property type="protein sequence ID" value="SPQ92947.1"/>
    <property type="molecule type" value="Genomic_DNA"/>
</dbReference>
<geneLocation type="mitochondrion" evidence="5"/>
<evidence type="ECO:0000256" key="1">
    <source>
        <dbReference type="ARBA" id="ARBA00022741"/>
    </source>
</evidence>
<dbReference type="Pfam" id="PF00005">
    <property type="entry name" value="ABC_tran"/>
    <property type="match status" value="1"/>
</dbReference>
<reference evidence="4 6" key="1">
    <citation type="submission" date="2015-02" db="EMBL/GenBank/DDBJ databases">
        <authorList>
            <person name="Chooi Y.-H."/>
        </authorList>
    </citation>
    <scope>NUCLEOTIDE SEQUENCE [LARGE SCALE GENOMIC DNA]</scope>
    <source>
        <strain evidence="4">E3</strain>
    </source>
</reference>
<name>A0A0G4IUG3_PLABS</name>